<dbReference type="EMBL" id="JALHLF010000019">
    <property type="protein sequence ID" value="MCJ2182542.1"/>
    <property type="molecule type" value="Genomic_DNA"/>
</dbReference>
<dbReference type="InterPro" id="IPR018060">
    <property type="entry name" value="HTH_AraC"/>
</dbReference>
<evidence type="ECO:0000313" key="5">
    <source>
        <dbReference type="EMBL" id="MCJ2182542.1"/>
    </source>
</evidence>
<keyword evidence="1" id="KW-0805">Transcription regulation</keyword>
<reference evidence="5" key="1">
    <citation type="submission" date="2022-03" db="EMBL/GenBank/DDBJ databases">
        <title>Identification of a novel bacterium isolated from mangrove sediments.</title>
        <authorList>
            <person name="Pan X."/>
        </authorList>
    </citation>
    <scope>NUCLEOTIDE SEQUENCE</scope>
    <source>
        <strain evidence="5">B1949</strain>
    </source>
</reference>
<dbReference type="InterPro" id="IPR018062">
    <property type="entry name" value="HTH_AraC-typ_CS"/>
</dbReference>
<dbReference type="Gene3D" id="1.10.10.60">
    <property type="entry name" value="Homeodomain-like"/>
    <property type="match status" value="2"/>
</dbReference>
<dbReference type="PANTHER" id="PTHR46796:SF6">
    <property type="entry name" value="ARAC SUBFAMILY"/>
    <property type="match status" value="1"/>
</dbReference>
<accession>A0ABT0BBW0</accession>
<dbReference type="PROSITE" id="PS01124">
    <property type="entry name" value="HTH_ARAC_FAMILY_2"/>
    <property type="match status" value="1"/>
</dbReference>
<dbReference type="InterPro" id="IPR009057">
    <property type="entry name" value="Homeodomain-like_sf"/>
</dbReference>
<evidence type="ECO:0000313" key="6">
    <source>
        <dbReference type="Proteomes" id="UP001162881"/>
    </source>
</evidence>
<evidence type="ECO:0000256" key="2">
    <source>
        <dbReference type="ARBA" id="ARBA00023125"/>
    </source>
</evidence>
<dbReference type="PROSITE" id="PS00041">
    <property type="entry name" value="HTH_ARAC_FAMILY_1"/>
    <property type="match status" value="1"/>
</dbReference>
<protein>
    <submittedName>
        <fullName evidence="5">AraC family transcriptional regulator</fullName>
    </submittedName>
</protein>
<dbReference type="Pfam" id="PF12833">
    <property type="entry name" value="HTH_18"/>
    <property type="match status" value="1"/>
</dbReference>
<dbReference type="RefSeq" id="WP_244018578.1">
    <property type="nucleotide sequence ID" value="NZ_JALHLF010000019.1"/>
</dbReference>
<sequence length="285" mass="30912">MNSSSRALVDRYRSLAEADGTRVIAMSETMILIEVEFAAFEGTSVDMPFAMLALCLQGGGPTWKRGKGIAIDAVWQPGTLGLALPDQPARGATPAMRALCIAFSPDLFAGAGHRAALDLRPIANRLFDDPLAAWMMTALRHSAQSQGMASPMFRQGLYLLLERLGQVPDRQQRRLHGGLRGGRLAPAIACMEANLAHNLPMATLARGMGMDARTFTRAFKRETGRTPFAYFTHLRMEHARALLEKGSGVTEAAMAVGYSNPAKFAAAFRRTCGQLPSHWRQGGEP</sequence>
<evidence type="ECO:0000259" key="4">
    <source>
        <dbReference type="PROSITE" id="PS01124"/>
    </source>
</evidence>
<organism evidence="5 6">
    <name type="scientific">Novosphingobium organovorum</name>
    <dbReference type="NCBI Taxonomy" id="2930092"/>
    <lineage>
        <taxon>Bacteria</taxon>
        <taxon>Pseudomonadati</taxon>
        <taxon>Pseudomonadota</taxon>
        <taxon>Alphaproteobacteria</taxon>
        <taxon>Sphingomonadales</taxon>
        <taxon>Sphingomonadaceae</taxon>
        <taxon>Novosphingobium</taxon>
    </lineage>
</organism>
<gene>
    <name evidence="5" type="ORF">MTR62_07530</name>
</gene>
<evidence type="ECO:0000256" key="3">
    <source>
        <dbReference type="ARBA" id="ARBA00023163"/>
    </source>
</evidence>
<name>A0ABT0BBW0_9SPHN</name>
<dbReference type="SUPFAM" id="SSF46689">
    <property type="entry name" value="Homeodomain-like"/>
    <property type="match status" value="2"/>
</dbReference>
<evidence type="ECO:0000256" key="1">
    <source>
        <dbReference type="ARBA" id="ARBA00023015"/>
    </source>
</evidence>
<feature type="domain" description="HTH araC/xylS-type" evidence="4">
    <location>
        <begin position="185"/>
        <end position="282"/>
    </location>
</feature>
<keyword evidence="3" id="KW-0804">Transcription</keyword>
<dbReference type="Proteomes" id="UP001162881">
    <property type="component" value="Unassembled WGS sequence"/>
</dbReference>
<dbReference type="PANTHER" id="PTHR46796">
    <property type="entry name" value="HTH-TYPE TRANSCRIPTIONAL ACTIVATOR RHAS-RELATED"/>
    <property type="match status" value="1"/>
</dbReference>
<keyword evidence="2" id="KW-0238">DNA-binding</keyword>
<keyword evidence="6" id="KW-1185">Reference proteome</keyword>
<dbReference type="SMART" id="SM00342">
    <property type="entry name" value="HTH_ARAC"/>
    <property type="match status" value="1"/>
</dbReference>
<proteinExistence type="predicted"/>
<comment type="caution">
    <text evidence="5">The sequence shown here is derived from an EMBL/GenBank/DDBJ whole genome shotgun (WGS) entry which is preliminary data.</text>
</comment>
<dbReference type="InterPro" id="IPR050204">
    <property type="entry name" value="AraC_XylS_family_regulators"/>
</dbReference>